<feature type="non-terminal residue" evidence="10">
    <location>
        <position position="1"/>
    </location>
</feature>
<proteinExistence type="inferred from homology"/>
<comment type="similarity">
    <text evidence="2">Belongs to the NAD synthetase family.</text>
</comment>
<evidence type="ECO:0000256" key="2">
    <source>
        <dbReference type="ARBA" id="ARBA00005859"/>
    </source>
</evidence>
<name>A0A382DF13_9ZZZZ</name>
<dbReference type="PANTHER" id="PTHR23090:SF9">
    <property type="entry name" value="GLUTAMINE-DEPENDENT NAD(+) SYNTHETASE"/>
    <property type="match status" value="1"/>
</dbReference>
<reference evidence="10" key="1">
    <citation type="submission" date="2018-05" db="EMBL/GenBank/DDBJ databases">
        <authorList>
            <person name="Lanie J.A."/>
            <person name="Ng W.-L."/>
            <person name="Kazmierczak K.M."/>
            <person name="Andrzejewski T.M."/>
            <person name="Davidsen T.M."/>
            <person name="Wayne K.J."/>
            <person name="Tettelin H."/>
            <person name="Glass J.I."/>
            <person name="Rusch D."/>
            <person name="Podicherti R."/>
            <person name="Tsui H.-C.T."/>
            <person name="Winkler M.E."/>
        </authorList>
    </citation>
    <scope>NUCLEOTIDE SEQUENCE</scope>
</reference>
<dbReference type="InterPro" id="IPR003694">
    <property type="entry name" value="NAD_synthase"/>
</dbReference>
<keyword evidence="5" id="KW-0547">Nucleotide-binding</keyword>
<dbReference type="SUPFAM" id="SSF52402">
    <property type="entry name" value="Adenine nucleotide alpha hydrolases-like"/>
    <property type="match status" value="1"/>
</dbReference>
<dbReference type="CDD" id="cd00553">
    <property type="entry name" value="NAD_synthase"/>
    <property type="match status" value="1"/>
</dbReference>
<dbReference type="PANTHER" id="PTHR23090">
    <property type="entry name" value="NH 3 /GLUTAMINE-DEPENDENT NAD + SYNTHETASE"/>
    <property type="match status" value="1"/>
</dbReference>
<dbReference type="UniPathway" id="UPA00253"/>
<comment type="pathway">
    <text evidence="1">Cofactor biosynthesis; NAD(+) biosynthesis.</text>
</comment>
<organism evidence="10">
    <name type="scientific">marine metagenome</name>
    <dbReference type="NCBI Taxonomy" id="408172"/>
    <lineage>
        <taxon>unclassified sequences</taxon>
        <taxon>metagenomes</taxon>
        <taxon>ecological metagenomes</taxon>
    </lineage>
</organism>
<evidence type="ECO:0000259" key="9">
    <source>
        <dbReference type="Pfam" id="PF02540"/>
    </source>
</evidence>
<keyword evidence="8" id="KW-0520">NAD</keyword>
<gene>
    <name evidence="10" type="ORF">METZ01_LOCUS189466</name>
</gene>
<dbReference type="GO" id="GO:0005524">
    <property type="term" value="F:ATP binding"/>
    <property type="evidence" value="ECO:0007669"/>
    <property type="project" value="UniProtKB-KW"/>
</dbReference>
<feature type="domain" description="NAD/GMP synthase" evidence="9">
    <location>
        <begin position="9"/>
        <end position="235"/>
    </location>
</feature>
<dbReference type="GO" id="GO:0009435">
    <property type="term" value="P:NAD+ biosynthetic process"/>
    <property type="evidence" value="ECO:0007669"/>
    <property type="project" value="UniProtKB-UniPathway"/>
</dbReference>
<evidence type="ECO:0000256" key="7">
    <source>
        <dbReference type="ARBA" id="ARBA00022842"/>
    </source>
</evidence>
<dbReference type="GO" id="GO:0005737">
    <property type="term" value="C:cytoplasm"/>
    <property type="evidence" value="ECO:0007669"/>
    <property type="project" value="InterPro"/>
</dbReference>
<dbReference type="Gene3D" id="3.40.50.620">
    <property type="entry name" value="HUPs"/>
    <property type="match status" value="1"/>
</dbReference>
<dbReference type="HAMAP" id="MF_00193">
    <property type="entry name" value="NadE_ammonia_dep"/>
    <property type="match status" value="1"/>
</dbReference>
<evidence type="ECO:0000256" key="3">
    <source>
        <dbReference type="ARBA" id="ARBA00022598"/>
    </source>
</evidence>
<evidence type="ECO:0000256" key="6">
    <source>
        <dbReference type="ARBA" id="ARBA00022840"/>
    </source>
</evidence>
<evidence type="ECO:0000256" key="5">
    <source>
        <dbReference type="ARBA" id="ARBA00022741"/>
    </source>
</evidence>
<keyword evidence="6" id="KW-0067">ATP-binding</keyword>
<keyword evidence="7" id="KW-0460">Magnesium</keyword>
<evidence type="ECO:0000313" key="10">
    <source>
        <dbReference type="EMBL" id="SVB36612.1"/>
    </source>
</evidence>
<dbReference type="GO" id="GO:0003952">
    <property type="term" value="F:NAD+ synthase (glutamine-hydrolyzing) activity"/>
    <property type="evidence" value="ECO:0007669"/>
    <property type="project" value="InterPro"/>
</dbReference>
<accession>A0A382DF13</accession>
<dbReference type="Pfam" id="PF02540">
    <property type="entry name" value="NAD_synthase"/>
    <property type="match status" value="1"/>
</dbReference>
<dbReference type="EMBL" id="UINC01038909">
    <property type="protein sequence ID" value="SVB36612.1"/>
    <property type="molecule type" value="Genomic_DNA"/>
</dbReference>
<dbReference type="InterPro" id="IPR022310">
    <property type="entry name" value="NAD/GMP_synthase"/>
</dbReference>
<protein>
    <recommendedName>
        <fullName evidence="9">NAD/GMP synthase domain-containing protein</fullName>
    </recommendedName>
</protein>
<evidence type="ECO:0000256" key="1">
    <source>
        <dbReference type="ARBA" id="ARBA00004790"/>
    </source>
</evidence>
<keyword evidence="3" id="KW-0436">Ligase</keyword>
<dbReference type="AlphaFoldDB" id="A0A382DF13"/>
<sequence>VNAEELSDSLVGWLRSEVKAAGCRGVVFGLSGGVDSSSVAVLARRAFRDEHLAVIMPIESDPRDREDALLLGEKFGLQCREVHLNPVFEAFASTLEIGTAMGTHDLSLNNIKPRLRMTTLYYFAGRNQYLVVGTGNRTELTLGYFTKYGDGGVDLLPLGHLVKHEVRELAAHLGVPQSIIDKPPTAGMWQGQTDESELGFSYDDLDRYLVGGQGSEELELRVEELRRGNAHKLRIPKLPPPYGS</sequence>
<dbReference type="GO" id="GO:0046872">
    <property type="term" value="F:metal ion binding"/>
    <property type="evidence" value="ECO:0007669"/>
    <property type="project" value="UniProtKB-KW"/>
</dbReference>
<dbReference type="InterPro" id="IPR014729">
    <property type="entry name" value="Rossmann-like_a/b/a_fold"/>
</dbReference>
<dbReference type="GO" id="GO:0004359">
    <property type="term" value="F:glutaminase activity"/>
    <property type="evidence" value="ECO:0007669"/>
    <property type="project" value="InterPro"/>
</dbReference>
<dbReference type="InterPro" id="IPR022926">
    <property type="entry name" value="NH(3)-dep_NAD(+)_synth"/>
</dbReference>
<keyword evidence="4" id="KW-0479">Metal-binding</keyword>
<dbReference type="GO" id="GO:0008795">
    <property type="term" value="F:NAD+ synthase activity"/>
    <property type="evidence" value="ECO:0007669"/>
    <property type="project" value="InterPro"/>
</dbReference>
<dbReference type="NCBIfam" id="TIGR00552">
    <property type="entry name" value="nadE"/>
    <property type="match status" value="1"/>
</dbReference>
<evidence type="ECO:0000256" key="4">
    <source>
        <dbReference type="ARBA" id="ARBA00022723"/>
    </source>
</evidence>
<evidence type="ECO:0000256" key="8">
    <source>
        <dbReference type="ARBA" id="ARBA00023027"/>
    </source>
</evidence>